<dbReference type="Proteomes" id="UP001529510">
    <property type="component" value="Unassembled WGS sequence"/>
</dbReference>
<keyword evidence="2" id="KW-1185">Reference proteome</keyword>
<evidence type="ECO:0000313" key="1">
    <source>
        <dbReference type="EMBL" id="KAL0173353.1"/>
    </source>
</evidence>
<proteinExistence type="predicted"/>
<name>A0ABD0PH13_CIRMR</name>
<feature type="non-terminal residue" evidence="1">
    <location>
        <position position="60"/>
    </location>
</feature>
<feature type="non-terminal residue" evidence="1">
    <location>
        <position position="1"/>
    </location>
</feature>
<reference evidence="1 2" key="1">
    <citation type="submission" date="2024-05" db="EMBL/GenBank/DDBJ databases">
        <title>Genome sequencing and assembly of Indian major carp, Cirrhinus mrigala (Hamilton, 1822).</title>
        <authorList>
            <person name="Mohindra V."/>
            <person name="Chowdhury L.M."/>
            <person name="Lal K."/>
            <person name="Jena J.K."/>
        </authorList>
    </citation>
    <scope>NUCLEOTIDE SEQUENCE [LARGE SCALE GENOMIC DNA]</scope>
    <source>
        <strain evidence="1">CM1030</strain>
        <tissue evidence="1">Blood</tissue>
    </source>
</reference>
<accession>A0ABD0PH13</accession>
<dbReference type="EMBL" id="JAMKFB020000016">
    <property type="protein sequence ID" value="KAL0173353.1"/>
    <property type="molecule type" value="Genomic_DNA"/>
</dbReference>
<gene>
    <name evidence="1" type="ORF">M9458_033664</name>
</gene>
<dbReference type="AlphaFoldDB" id="A0ABD0PH13"/>
<sequence>RLIVVVACKFTRLWKSTVVNELSPESKRFLPRSLTGANELLARVLQTGRRAFRSVVSGGF</sequence>
<organism evidence="1 2">
    <name type="scientific">Cirrhinus mrigala</name>
    <name type="common">Mrigala</name>
    <dbReference type="NCBI Taxonomy" id="683832"/>
    <lineage>
        <taxon>Eukaryota</taxon>
        <taxon>Metazoa</taxon>
        <taxon>Chordata</taxon>
        <taxon>Craniata</taxon>
        <taxon>Vertebrata</taxon>
        <taxon>Euteleostomi</taxon>
        <taxon>Actinopterygii</taxon>
        <taxon>Neopterygii</taxon>
        <taxon>Teleostei</taxon>
        <taxon>Ostariophysi</taxon>
        <taxon>Cypriniformes</taxon>
        <taxon>Cyprinidae</taxon>
        <taxon>Labeoninae</taxon>
        <taxon>Labeonini</taxon>
        <taxon>Cirrhinus</taxon>
    </lineage>
</organism>
<protein>
    <submittedName>
        <fullName evidence="1">Uncharacterized protein</fullName>
    </submittedName>
</protein>
<comment type="caution">
    <text evidence="1">The sequence shown here is derived from an EMBL/GenBank/DDBJ whole genome shotgun (WGS) entry which is preliminary data.</text>
</comment>
<evidence type="ECO:0000313" key="2">
    <source>
        <dbReference type="Proteomes" id="UP001529510"/>
    </source>
</evidence>